<evidence type="ECO:0000256" key="2">
    <source>
        <dbReference type="SAM" id="MobiDB-lite"/>
    </source>
</evidence>
<organism evidence="4 5">
    <name type="scientific">Candolleomyces eurysporus</name>
    <dbReference type="NCBI Taxonomy" id="2828524"/>
    <lineage>
        <taxon>Eukaryota</taxon>
        <taxon>Fungi</taxon>
        <taxon>Dikarya</taxon>
        <taxon>Basidiomycota</taxon>
        <taxon>Agaricomycotina</taxon>
        <taxon>Agaricomycetes</taxon>
        <taxon>Agaricomycetidae</taxon>
        <taxon>Agaricales</taxon>
        <taxon>Agaricineae</taxon>
        <taxon>Psathyrellaceae</taxon>
        <taxon>Candolleomyces</taxon>
    </lineage>
</organism>
<accession>A0A9W8MM79</accession>
<dbReference type="EMBL" id="JANBPK010000739">
    <property type="protein sequence ID" value="KAJ2933609.1"/>
    <property type="molecule type" value="Genomic_DNA"/>
</dbReference>
<name>A0A9W8MM79_9AGAR</name>
<feature type="compositionally biased region" description="Low complexity" evidence="2">
    <location>
        <begin position="315"/>
        <end position="328"/>
    </location>
</feature>
<feature type="region of interest" description="Disordered" evidence="2">
    <location>
        <begin position="298"/>
        <end position="371"/>
    </location>
</feature>
<dbReference type="Proteomes" id="UP001140091">
    <property type="component" value="Unassembled WGS sequence"/>
</dbReference>
<feature type="compositionally biased region" description="Acidic residues" evidence="2">
    <location>
        <begin position="687"/>
        <end position="699"/>
    </location>
</feature>
<feature type="compositionally biased region" description="Polar residues" evidence="2">
    <location>
        <begin position="335"/>
        <end position="359"/>
    </location>
</feature>
<reference evidence="4" key="1">
    <citation type="submission" date="2022-06" db="EMBL/GenBank/DDBJ databases">
        <title>Genome Sequence of Candolleomyces eurysporus.</title>
        <authorList>
            <person name="Buettner E."/>
        </authorList>
    </citation>
    <scope>NUCLEOTIDE SEQUENCE</scope>
    <source>
        <strain evidence="4">VTCC 930004</strain>
    </source>
</reference>
<dbReference type="Pfam" id="PF02179">
    <property type="entry name" value="BAG"/>
    <property type="match status" value="1"/>
</dbReference>
<feature type="compositionally biased region" description="Polar residues" evidence="2">
    <location>
        <begin position="298"/>
        <end position="308"/>
    </location>
</feature>
<dbReference type="SUPFAM" id="SSF63491">
    <property type="entry name" value="BAG domain"/>
    <property type="match status" value="1"/>
</dbReference>
<feature type="compositionally biased region" description="Low complexity" evidence="2">
    <location>
        <begin position="497"/>
        <end position="507"/>
    </location>
</feature>
<evidence type="ECO:0000256" key="1">
    <source>
        <dbReference type="SAM" id="Coils"/>
    </source>
</evidence>
<dbReference type="GO" id="GO:0051087">
    <property type="term" value="F:protein-folding chaperone binding"/>
    <property type="evidence" value="ECO:0007669"/>
    <property type="project" value="InterPro"/>
</dbReference>
<feature type="coiled-coil region" evidence="1">
    <location>
        <begin position="130"/>
        <end position="164"/>
    </location>
</feature>
<feature type="domain" description="BAG" evidence="3">
    <location>
        <begin position="431"/>
        <end position="475"/>
    </location>
</feature>
<dbReference type="InterPro" id="IPR036533">
    <property type="entry name" value="BAG_dom_sf"/>
</dbReference>
<dbReference type="AlphaFoldDB" id="A0A9W8MM79"/>
<feature type="compositionally biased region" description="Basic and acidic residues" evidence="2">
    <location>
        <begin position="487"/>
        <end position="496"/>
    </location>
</feature>
<evidence type="ECO:0000259" key="3">
    <source>
        <dbReference type="Pfam" id="PF02179"/>
    </source>
</evidence>
<feature type="region of interest" description="Disordered" evidence="2">
    <location>
        <begin position="487"/>
        <end position="699"/>
    </location>
</feature>
<gene>
    <name evidence="4" type="ORF">H1R20_g3504</name>
</gene>
<comment type="caution">
    <text evidence="4">The sequence shown here is derived from an EMBL/GenBank/DDBJ whole genome shotgun (WGS) entry which is preliminary data.</text>
</comment>
<keyword evidence="5" id="KW-1185">Reference proteome</keyword>
<proteinExistence type="predicted"/>
<evidence type="ECO:0000313" key="4">
    <source>
        <dbReference type="EMBL" id="KAJ2933609.1"/>
    </source>
</evidence>
<feature type="non-terminal residue" evidence="4">
    <location>
        <position position="1"/>
    </location>
</feature>
<protein>
    <recommendedName>
        <fullName evidence="3">BAG domain-containing protein</fullName>
    </recommendedName>
</protein>
<keyword evidence="1" id="KW-0175">Coiled coil</keyword>
<feature type="region of interest" description="Disordered" evidence="2">
    <location>
        <begin position="167"/>
        <end position="216"/>
    </location>
</feature>
<feature type="compositionally biased region" description="Basic and acidic residues" evidence="2">
    <location>
        <begin position="598"/>
        <end position="611"/>
    </location>
</feature>
<dbReference type="OrthoDB" id="333905at2759"/>
<feature type="compositionally biased region" description="Polar residues" evidence="2">
    <location>
        <begin position="552"/>
        <end position="562"/>
    </location>
</feature>
<sequence length="699" mass="76478">MFHSTYLYPAQQYLNLAALAEVRAAEAAAKAEEAEYLAYQAALQEESARYSQHPPFWYRQPSASGSGQCSAHSCGCTYAAQPPAFSAYSPSLYDRQVAPSYGRPLFPQQYSYHPHALHRAPAALQPSPLEKELKKKLREETLARHRAEQELRRKEEELAIRQRQLAAMADSKTGNNRSNGSSPGWPFIGLPQGPSHHHPLQHKPQPIPSKPAPKRTDDAEFIQRMFLASLLGAGTPMKGQTSESTLPKRVNEAPKPNPSTRNQKPSPQGSLIEQLKARYANEGHDEIRDTITAIVNSLSDSKPSTKQDVNAAAGSSRSSVDSRSSEPSGEFIRATINSLSSKPSAGPNSQTRTAASPSTKGKEKDTTSPFDFSSIDLKGALERVESIEHTFRQLEAEFDLPSQLDFIVAPEGDISSVFPHLAFTARNHPVRYYEQTLTTLLNQLDLIESHGDATLRRRRKDAVSSIEKALDDLEREVAALWNVRVAKEQESKKQEQESTSATAPSSPSEEETSTIKSPQPIRIPIIDLDAKAESTTQDAEEENQSGDLVSVGQDTSNSETTLATEKDAEEQEQTEEPVASFPNPTLAGLAPEAPNSSNKEEKQEAVQERGVLDASEESPKEVSGVAVVDETPFIDESESLPEPSVIVNSQQEASDDDSSAEDTFLLAAPESPEVKPKLAHRQRASVEDDLGSDWSDLDA</sequence>
<feature type="compositionally biased region" description="Polar residues" evidence="2">
    <location>
        <begin position="258"/>
        <end position="269"/>
    </location>
</feature>
<feature type="compositionally biased region" description="Polar residues" evidence="2">
    <location>
        <begin position="172"/>
        <end position="182"/>
    </location>
</feature>
<feature type="coiled-coil region" evidence="1">
    <location>
        <begin position="15"/>
        <end position="42"/>
    </location>
</feature>
<dbReference type="InterPro" id="IPR003103">
    <property type="entry name" value="BAG_domain"/>
</dbReference>
<dbReference type="Gene3D" id="1.20.58.120">
    <property type="entry name" value="BAG domain"/>
    <property type="match status" value="1"/>
</dbReference>
<evidence type="ECO:0000313" key="5">
    <source>
        <dbReference type="Proteomes" id="UP001140091"/>
    </source>
</evidence>
<feature type="region of interest" description="Disordered" evidence="2">
    <location>
        <begin position="232"/>
        <end position="269"/>
    </location>
</feature>